<keyword evidence="3" id="KW-1185">Reference proteome</keyword>
<accession>A0A9P9E9B2</accession>
<comment type="caution">
    <text evidence="2">The sequence shown here is derived from an EMBL/GenBank/DDBJ whole genome shotgun (WGS) entry which is preliminary data.</text>
</comment>
<sequence length="104" mass="11193">MPPLLANRATIFVPVLTISAIAATTPPLLSCHVVCMLISLPAPYSLSSEVALVVSITTCPRPAAARQKSSGTTVTTAFLDSFPTSYYQMPRCSANKDIYLRLYK</sequence>
<evidence type="ECO:0000256" key="1">
    <source>
        <dbReference type="SAM" id="SignalP"/>
    </source>
</evidence>
<dbReference type="Proteomes" id="UP000717696">
    <property type="component" value="Unassembled WGS sequence"/>
</dbReference>
<gene>
    <name evidence="2" type="ORF">B0J13DRAFT_101757</name>
</gene>
<evidence type="ECO:0000313" key="2">
    <source>
        <dbReference type="EMBL" id="KAH7133423.1"/>
    </source>
</evidence>
<organism evidence="2 3">
    <name type="scientific">Dactylonectria estremocensis</name>
    <dbReference type="NCBI Taxonomy" id="1079267"/>
    <lineage>
        <taxon>Eukaryota</taxon>
        <taxon>Fungi</taxon>
        <taxon>Dikarya</taxon>
        <taxon>Ascomycota</taxon>
        <taxon>Pezizomycotina</taxon>
        <taxon>Sordariomycetes</taxon>
        <taxon>Hypocreomycetidae</taxon>
        <taxon>Hypocreales</taxon>
        <taxon>Nectriaceae</taxon>
        <taxon>Dactylonectria</taxon>
    </lineage>
</organism>
<proteinExistence type="predicted"/>
<evidence type="ECO:0008006" key="4">
    <source>
        <dbReference type="Google" id="ProtNLM"/>
    </source>
</evidence>
<evidence type="ECO:0000313" key="3">
    <source>
        <dbReference type="Proteomes" id="UP000717696"/>
    </source>
</evidence>
<feature type="signal peptide" evidence="1">
    <location>
        <begin position="1"/>
        <end position="23"/>
    </location>
</feature>
<dbReference type="AlphaFoldDB" id="A0A9P9E9B2"/>
<protein>
    <recommendedName>
        <fullName evidence="4">Secreted protein</fullName>
    </recommendedName>
</protein>
<dbReference type="EMBL" id="JAGMUU010000018">
    <property type="protein sequence ID" value="KAH7133423.1"/>
    <property type="molecule type" value="Genomic_DNA"/>
</dbReference>
<name>A0A9P9E9B2_9HYPO</name>
<reference evidence="2" key="1">
    <citation type="journal article" date="2021" name="Nat. Commun.">
        <title>Genetic determinants of endophytism in the Arabidopsis root mycobiome.</title>
        <authorList>
            <person name="Mesny F."/>
            <person name="Miyauchi S."/>
            <person name="Thiergart T."/>
            <person name="Pickel B."/>
            <person name="Atanasova L."/>
            <person name="Karlsson M."/>
            <person name="Huettel B."/>
            <person name="Barry K.W."/>
            <person name="Haridas S."/>
            <person name="Chen C."/>
            <person name="Bauer D."/>
            <person name="Andreopoulos W."/>
            <person name="Pangilinan J."/>
            <person name="LaButti K."/>
            <person name="Riley R."/>
            <person name="Lipzen A."/>
            <person name="Clum A."/>
            <person name="Drula E."/>
            <person name="Henrissat B."/>
            <person name="Kohler A."/>
            <person name="Grigoriev I.V."/>
            <person name="Martin F.M."/>
            <person name="Hacquard S."/>
        </authorList>
    </citation>
    <scope>NUCLEOTIDE SEQUENCE</scope>
    <source>
        <strain evidence="2">MPI-CAGE-AT-0021</strain>
    </source>
</reference>
<keyword evidence="1" id="KW-0732">Signal</keyword>
<feature type="chain" id="PRO_5040268783" description="Secreted protein" evidence="1">
    <location>
        <begin position="24"/>
        <end position="104"/>
    </location>
</feature>